<sequence>MESAQAVKVYAGPPAPAPMHAEDVNAREGGTMRATRPAALVLLTAVVLAMTGVETAAYQVPVEPFEQGGSATATMPGSGLKQTITVAGATELLDETTAGIRGTGPTTYSPPIARTTPAQDLIVNTGDCAAIGSCGERGTVTIAFSRPVRNPVLHLAGLGGAVTQTVNGKPTAQSELHSVLRLTTPGLSLSKAGQGNNLAVTSDTVTAANHDTGPNCINSKTGTGPDAGATAACGSVRVNGVVSTVRFDVTAYFTKHAKLPAFNTTSSGDAFSVLASAGEDFGDVPATYGAAWSVLSDVRLGKDASEDNTTVANATTGPTTPDAADDGVMFPPLRTNATSYGVEAKLAGASKPGQVCAWLDLDRNGSFESNERACADFAAGQTTVKLSWPKFAKPTAGATYARVRVGYGDAVAKPTGAADAGEVEDYELQITPPPPPVLHDDVITTAFNTDVSVKVLGNDLPGDPAAPLEPGSLCLLDGDKCGVLLSVVGQAKYVAKPDGTVAVEPVPGFVGVAKPVSYRVADSNGITATAKLTVTVALPAAPVAAPDTAKTPQNVSLALRPLANDQAAPGVTLVAGSVVLRDPADTKFKKTVVIPGEGQYTAKPTGAVDFVPVRQFTGVGTSIGYRVTDTTGQTAESTLTVTVTPVQPIANGDSASTAFDTDAVVPVLDNDLPGSPDAPLDPATLKLVDPVKHTLVDTVTIAREGTYVVAGGKVAFQPTHGFHGVGTPLTYQVLDKNGTAARAKLTVAVDAPGPPVANPDTVATLQGRSVVVAVLDNDKPGPTGAVLRPDTLRLVQPTRTEPVTSLVVPGQGKYTARPDGKLLFEPVPAFSGTATPVTYQVADANGAIGNAVLTMRVTKVQPDASDDSAVTPYDTAVTVSVLSNDQAGDPAVPLVPSSVRVLDPKTQEPKTTVVVDGEATYTVTPDGEITVDPLPTYVGVTAALIYRVADVNGTAASAQLTVTVAKPPAPTAKPDTATGKQNVPFTLDPLANDTAGRGTGLDPLSVAVLDPADGSMKKLVKVPGQAAYQVNPDGTVTVDPLPGFTGTATALTYRVMDWFDQVARSTIAVTVTPITPVAVDDTARTPYDKPVTVQVLANDKPGDPTAPLLPTSLLLTDPADGLLKATVSILNEGVYTAAGGAVRFDPGATFRGPGTPLTYQVGDSNGTLTTAKLTIAVGFPPVAVADRATTLQDLTVSVNVLSNDSPGTDAELDPTTVELLAPEARAKGYGKTITVAGQGTYTVQPTGMVVFDPLPKFHGPATPITYRVADSNGTFGTSTLTMTVTPIWPVAMDDSAITPFNQAITVVVLANDKAGDPSAPLVPASLVLKTKDGYGKTFTQAGEGTYTVTADGSITFAPVKDFQGVTTPATYRIADDNGTTVEGLLFLTVGKGPEAVADVATTKQNVTLGVEPLDNDKPGTGAELEKGSVEVYSVNTRSWVRIAALTGQGIVTVNETTGRVVVDPVPAFRGVLSIAYRVKDSSGNLATSTIAVTVTPVVPVAADDKAVTPYDTVLTVPVLANDKPGDPSAPLGAVRLIDPGSGEVVSVLEVEGQGLFTVQPSGGVRFAPAAGFVGTTVPVGYQVVDGNGTIGTATVSVTVQARPVAHPDQVRTKQHLPVVIDPIANDVPGPGAKFDPETLLLVGPDAALVRQVTVAGQGEYVVADGKVTFTPEARFVGGTRPVAYEVKDSNRNRARSTLSVTVTPVLPVVRDDSARTAFGTAVAVDVLSNDRPGDASAPLTPASVVLRDPGDGRDKKTVTVSDEGVFAVGADGIITFTPVKDFIGSTRSLAYRVTDENGTTGSALLDVTVDPPRPARANADSATGSPGGAVAVNPSLNDTGATGPVCLRVDPATCTRQTTTTAGTWTVTPDGTIRLTPAPGFTGTTKLTYERPSTNGAPPVAAPIRFTIAATPAPDPRLLNRGDLPETGGPPPVLLTLGSLLTALGATLLALVRSRR</sequence>
<evidence type="ECO:0000256" key="2">
    <source>
        <dbReference type="ARBA" id="ARBA00022525"/>
    </source>
</evidence>
<evidence type="ECO:0000256" key="1">
    <source>
        <dbReference type="ARBA" id="ARBA00022512"/>
    </source>
</evidence>
<dbReference type="PROSITE" id="PS50847">
    <property type="entry name" value="GRAM_POS_ANCHORING"/>
    <property type="match status" value="1"/>
</dbReference>
<accession>A0ABN2JCV7</accession>
<reference evidence="8 9" key="1">
    <citation type="journal article" date="2019" name="Int. J. Syst. Evol. Microbiol.">
        <title>The Global Catalogue of Microorganisms (GCM) 10K type strain sequencing project: providing services to taxonomists for standard genome sequencing and annotation.</title>
        <authorList>
            <consortium name="The Broad Institute Genomics Platform"/>
            <consortium name="The Broad Institute Genome Sequencing Center for Infectious Disease"/>
            <person name="Wu L."/>
            <person name="Ma J."/>
        </authorList>
    </citation>
    <scope>NUCLEOTIDE SEQUENCE [LARGE SCALE GENOMIC DNA]</scope>
    <source>
        <strain evidence="8 9">JCM 14307</strain>
    </source>
</reference>
<keyword evidence="6" id="KW-0472">Membrane</keyword>
<dbReference type="InterPro" id="IPR019931">
    <property type="entry name" value="LPXTG_anchor"/>
</dbReference>
<evidence type="ECO:0000256" key="6">
    <source>
        <dbReference type="SAM" id="Phobius"/>
    </source>
</evidence>
<organism evidence="8 9">
    <name type="scientific">Kribbella yunnanensis</name>
    <dbReference type="NCBI Taxonomy" id="190194"/>
    <lineage>
        <taxon>Bacteria</taxon>
        <taxon>Bacillati</taxon>
        <taxon>Actinomycetota</taxon>
        <taxon>Actinomycetes</taxon>
        <taxon>Propionibacteriales</taxon>
        <taxon>Kribbellaceae</taxon>
        <taxon>Kribbella</taxon>
    </lineage>
</organism>
<evidence type="ECO:0000313" key="9">
    <source>
        <dbReference type="Proteomes" id="UP001500280"/>
    </source>
</evidence>
<dbReference type="Pfam" id="PF19076">
    <property type="entry name" value="CshA_repeat"/>
    <property type="match status" value="12"/>
</dbReference>
<keyword evidence="1" id="KW-0134">Cell wall</keyword>
<dbReference type="EMBL" id="BAAANF010000042">
    <property type="protein sequence ID" value="GAA1721869.1"/>
    <property type="molecule type" value="Genomic_DNA"/>
</dbReference>
<dbReference type="Pfam" id="PF20009">
    <property type="entry name" value="GEVED"/>
    <property type="match status" value="1"/>
</dbReference>
<dbReference type="InterPro" id="IPR026395">
    <property type="entry name" value="CshA_fibril"/>
</dbReference>
<dbReference type="NCBIfam" id="NF012211">
    <property type="entry name" value="tand_rpt_95"/>
    <property type="match status" value="1"/>
</dbReference>
<keyword evidence="3" id="KW-0732">Signal</keyword>
<comment type="caution">
    <text evidence="8">The sequence shown here is derived from an EMBL/GenBank/DDBJ whole genome shotgun (WGS) entry which is preliminary data.</text>
</comment>
<evidence type="ECO:0000256" key="5">
    <source>
        <dbReference type="SAM" id="MobiDB-lite"/>
    </source>
</evidence>
<keyword evidence="2" id="KW-0964">Secreted</keyword>
<evidence type="ECO:0000313" key="8">
    <source>
        <dbReference type="EMBL" id="GAA1721869.1"/>
    </source>
</evidence>
<evidence type="ECO:0000259" key="7">
    <source>
        <dbReference type="PROSITE" id="PS50847"/>
    </source>
</evidence>
<keyword evidence="6" id="KW-1133">Transmembrane helix</keyword>
<keyword evidence="6" id="KW-0812">Transmembrane</keyword>
<feature type="transmembrane region" description="Helical" evidence="6">
    <location>
        <begin position="1933"/>
        <end position="1952"/>
    </location>
</feature>
<dbReference type="NCBIfam" id="TIGR04225">
    <property type="entry name" value="CshA_fibril_rpt"/>
    <property type="match status" value="12"/>
</dbReference>
<keyword evidence="9" id="KW-1185">Reference proteome</keyword>
<evidence type="ECO:0000256" key="3">
    <source>
        <dbReference type="ARBA" id="ARBA00022729"/>
    </source>
</evidence>
<keyword evidence="4" id="KW-0572">Peptidoglycan-anchor</keyword>
<dbReference type="Proteomes" id="UP001500280">
    <property type="component" value="Unassembled WGS sequence"/>
</dbReference>
<dbReference type="InterPro" id="IPR045474">
    <property type="entry name" value="GEVED"/>
</dbReference>
<feature type="region of interest" description="Disordered" evidence="5">
    <location>
        <begin position="1"/>
        <end position="22"/>
    </location>
</feature>
<protein>
    <recommendedName>
        <fullName evidence="7">Gram-positive cocci surface proteins LPxTG domain-containing protein</fullName>
    </recommendedName>
</protein>
<feature type="domain" description="Gram-positive cocci surface proteins LPxTG" evidence="7">
    <location>
        <begin position="1924"/>
        <end position="1956"/>
    </location>
</feature>
<proteinExistence type="predicted"/>
<dbReference type="Pfam" id="PF17963">
    <property type="entry name" value="Big_9"/>
    <property type="match status" value="2"/>
</dbReference>
<name>A0ABN2JCV7_9ACTN</name>
<gene>
    <name evidence="8" type="ORF">GCM10009745_83520</name>
</gene>
<evidence type="ECO:0000256" key="4">
    <source>
        <dbReference type="ARBA" id="ARBA00023088"/>
    </source>
</evidence>